<dbReference type="Proteomes" id="UP001152888">
    <property type="component" value="Unassembled WGS sequence"/>
</dbReference>
<protein>
    <submittedName>
        <fullName evidence="1">Uncharacterized protein</fullName>
    </submittedName>
</protein>
<accession>A0A9P0PBY2</accession>
<dbReference type="EMBL" id="CAKOFQ010006877">
    <property type="protein sequence ID" value="CAH1979363.1"/>
    <property type="molecule type" value="Genomic_DNA"/>
</dbReference>
<organism evidence="1 2">
    <name type="scientific">Acanthoscelides obtectus</name>
    <name type="common">Bean weevil</name>
    <name type="synonym">Bruchus obtectus</name>
    <dbReference type="NCBI Taxonomy" id="200917"/>
    <lineage>
        <taxon>Eukaryota</taxon>
        <taxon>Metazoa</taxon>
        <taxon>Ecdysozoa</taxon>
        <taxon>Arthropoda</taxon>
        <taxon>Hexapoda</taxon>
        <taxon>Insecta</taxon>
        <taxon>Pterygota</taxon>
        <taxon>Neoptera</taxon>
        <taxon>Endopterygota</taxon>
        <taxon>Coleoptera</taxon>
        <taxon>Polyphaga</taxon>
        <taxon>Cucujiformia</taxon>
        <taxon>Chrysomeloidea</taxon>
        <taxon>Chrysomelidae</taxon>
        <taxon>Bruchinae</taxon>
        <taxon>Bruchini</taxon>
        <taxon>Acanthoscelides</taxon>
    </lineage>
</organism>
<evidence type="ECO:0000313" key="2">
    <source>
        <dbReference type="Proteomes" id="UP001152888"/>
    </source>
</evidence>
<dbReference type="OrthoDB" id="8196265at2759"/>
<name>A0A9P0PBY2_ACAOB</name>
<keyword evidence="2" id="KW-1185">Reference proteome</keyword>
<dbReference type="AlphaFoldDB" id="A0A9P0PBY2"/>
<sequence length="54" mass="6218">MFFGKTGITVHFEGDDSDNRGNYRKLLRFQKKSNIFQTSKNVDCFFGRLGLVIA</sequence>
<gene>
    <name evidence="1" type="ORF">ACAOBT_LOCUS13399</name>
</gene>
<comment type="caution">
    <text evidence="1">The sequence shown here is derived from an EMBL/GenBank/DDBJ whole genome shotgun (WGS) entry which is preliminary data.</text>
</comment>
<reference evidence="1" key="1">
    <citation type="submission" date="2022-03" db="EMBL/GenBank/DDBJ databases">
        <authorList>
            <person name="Sayadi A."/>
        </authorList>
    </citation>
    <scope>NUCLEOTIDE SEQUENCE</scope>
</reference>
<proteinExistence type="predicted"/>
<evidence type="ECO:0000313" key="1">
    <source>
        <dbReference type="EMBL" id="CAH1979363.1"/>
    </source>
</evidence>